<comment type="caution">
    <text evidence="2">The sequence shown here is derived from an EMBL/GenBank/DDBJ whole genome shotgun (WGS) entry which is preliminary data.</text>
</comment>
<reference evidence="2 3" key="1">
    <citation type="submission" date="2019-02" db="EMBL/GenBank/DDBJ databases">
        <title>Draft genome sequence of Amycolatopsis sp. 8-3EHSu isolated from roots of Suaeda maritima.</title>
        <authorList>
            <person name="Duangmal K."/>
            <person name="Chantavorakit T."/>
        </authorList>
    </citation>
    <scope>NUCLEOTIDE SEQUENCE [LARGE SCALE GENOMIC DNA]</scope>
    <source>
        <strain evidence="2 3">8-3EHSu</strain>
    </source>
</reference>
<name>A0A4Q7J355_9PSEU</name>
<dbReference type="RefSeq" id="WP_130478255.1">
    <property type="nucleotide sequence ID" value="NZ_SFCC01000014.1"/>
</dbReference>
<dbReference type="AlphaFoldDB" id="A0A4Q7J355"/>
<keyword evidence="3" id="KW-1185">Reference proteome</keyword>
<dbReference type="OrthoDB" id="4332145at2"/>
<keyword evidence="1" id="KW-0812">Transmembrane</keyword>
<evidence type="ECO:0000256" key="1">
    <source>
        <dbReference type="SAM" id="Phobius"/>
    </source>
</evidence>
<feature type="transmembrane region" description="Helical" evidence="1">
    <location>
        <begin position="36"/>
        <end position="61"/>
    </location>
</feature>
<dbReference type="EMBL" id="SFCC01000014">
    <property type="protein sequence ID" value="RZQ61042.1"/>
    <property type="molecule type" value="Genomic_DNA"/>
</dbReference>
<feature type="transmembrane region" description="Helical" evidence="1">
    <location>
        <begin position="81"/>
        <end position="98"/>
    </location>
</feature>
<evidence type="ECO:0000313" key="3">
    <source>
        <dbReference type="Proteomes" id="UP000292003"/>
    </source>
</evidence>
<gene>
    <name evidence="2" type="ORF">EWH70_26655</name>
</gene>
<sequence>MRSRRDPPCEGLLGIFAVLDKGFVVRRATRGVRIRISSTASVFAIGVMFLLTDATASIGGFADVDSQFSLQVWLRAVSDNVPDVAIVVLVAALVAAAWRRVRQRRRRARSDRGQRDT</sequence>
<keyword evidence="1" id="KW-1133">Transmembrane helix</keyword>
<organism evidence="2 3">
    <name type="scientific">Amycolatopsis suaedae</name>
    <dbReference type="NCBI Taxonomy" id="2510978"/>
    <lineage>
        <taxon>Bacteria</taxon>
        <taxon>Bacillati</taxon>
        <taxon>Actinomycetota</taxon>
        <taxon>Actinomycetes</taxon>
        <taxon>Pseudonocardiales</taxon>
        <taxon>Pseudonocardiaceae</taxon>
        <taxon>Amycolatopsis</taxon>
    </lineage>
</organism>
<dbReference type="Proteomes" id="UP000292003">
    <property type="component" value="Unassembled WGS sequence"/>
</dbReference>
<proteinExistence type="predicted"/>
<accession>A0A4Q7J355</accession>
<evidence type="ECO:0000313" key="2">
    <source>
        <dbReference type="EMBL" id="RZQ61042.1"/>
    </source>
</evidence>
<protein>
    <submittedName>
        <fullName evidence="2">Uncharacterized protein</fullName>
    </submittedName>
</protein>
<keyword evidence="1" id="KW-0472">Membrane</keyword>